<dbReference type="AlphaFoldDB" id="A0A918EHC6"/>
<dbReference type="RefSeq" id="WP_372448478.1">
    <property type="nucleotide sequence ID" value="NZ_BMRG01000015.1"/>
</dbReference>
<gene>
    <name evidence="2" type="ORF">GCM10010185_55880</name>
</gene>
<evidence type="ECO:0008006" key="4">
    <source>
        <dbReference type="Google" id="ProtNLM"/>
    </source>
</evidence>
<dbReference type="Proteomes" id="UP000639606">
    <property type="component" value="Unassembled WGS sequence"/>
</dbReference>
<reference evidence="2" key="2">
    <citation type="submission" date="2020-09" db="EMBL/GenBank/DDBJ databases">
        <authorList>
            <person name="Sun Q."/>
            <person name="Ohkuma M."/>
        </authorList>
    </citation>
    <scope>NUCLEOTIDE SEQUENCE</scope>
    <source>
        <strain evidence="2">JCM 3313</strain>
    </source>
</reference>
<comment type="caution">
    <text evidence="2">The sequence shown here is derived from an EMBL/GenBank/DDBJ whole genome shotgun (WGS) entry which is preliminary data.</text>
</comment>
<evidence type="ECO:0000313" key="2">
    <source>
        <dbReference type="EMBL" id="GGP75128.1"/>
    </source>
</evidence>
<organism evidence="2 3">
    <name type="scientific">Saccharothrix coeruleofusca</name>
    <dbReference type="NCBI Taxonomy" id="33919"/>
    <lineage>
        <taxon>Bacteria</taxon>
        <taxon>Bacillati</taxon>
        <taxon>Actinomycetota</taxon>
        <taxon>Actinomycetes</taxon>
        <taxon>Pseudonocardiales</taxon>
        <taxon>Pseudonocardiaceae</taxon>
        <taxon>Saccharothrix</taxon>
    </lineage>
</organism>
<keyword evidence="1" id="KW-0812">Transmembrane</keyword>
<accession>A0A918EHC6</accession>
<evidence type="ECO:0000256" key="1">
    <source>
        <dbReference type="SAM" id="Phobius"/>
    </source>
</evidence>
<keyword evidence="3" id="KW-1185">Reference proteome</keyword>
<protein>
    <recommendedName>
        <fullName evidence="4">Transmembrane protein</fullName>
    </recommendedName>
</protein>
<proteinExistence type="predicted"/>
<keyword evidence="1" id="KW-1133">Transmembrane helix</keyword>
<feature type="transmembrane region" description="Helical" evidence="1">
    <location>
        <begin position="116"/>
        <end position="138"/>
    </location>
</feature>
<name>A0A918EHC6_9PSEU</name>
<dbReference type="EMBL" id="BMRG01000015">
    <property type="protein sequence ID" value="GGP75128.1"/>
    <property type="molecule type" value="Genomic_DNA"/>
</dbReference>
<evidence type="ECO:0000313" key="3">
    <source>
        <dbReference type="Proteomes" id="UP000639606"/>
    </source>
</evidence>
<feature type="transmembrane region" description="Helical" evidence="1">
    <location>
        <begin position="51"/>
        <end position="67"/>
    </location>
</feature>
<feature type="transmembrane region" description="Helical" evidence="1">
    <location>
        <begin position="73"/>
        <end position="95"/>
    </location>
</feature>
<keyword evidence="1" id="KW-0472">Membrane</keyword>
<reference evidence="2" key="1">
    <citation type="journal article" date="2014" name="Int. J. Syst. Evol. Microbiol.">
        <title>Complete genome sequence of Corynebacterium casei LMG S-19264T (=DSM 44701T), isolated from a smear-ripened cheese.</title>
        <authorList>
            <consortium name="US DOE Joint Genome Institute (JGI-PGF)"/>
            <person name="Walter F."/>
            <person name="Albersmeier A."/>
            <person name="Kalinowski J."/>
            <person name="Ruckert C."/>
        </authorList>
    </citation>
    <scope>NUCLEOTIDE SEQUENCE</scope>
    <source>
        <strain evidence="2">JCM 3313</strain>
    </source>
</reference>
<sequence>MTAVAAGALFTWLGMVLAISFLEAPLKFRAPGVTVPIGLGIGRIVFRGLNAAEAVLAAVVVVAVAAGDVPGRVVVAIGVAVGVLVLQLAAIRPVLNRRSDRVLAGETPPRSRAHHAYVAAEVVKVAALVTSGVLALSAV</sequence>